<proteinExistence type="predicted"/>
<organism evidence="1">
    <name type="scientific">marine metagenome</name>
    <dbReference type="NCBI Taxonomy" id="408172"/>
    <lineage>
        <taxon>unclassified sequences</taxon>
        <taxon>metagenomes</taxon>
        <taxon>ecological metagenomes</taxon>
    </lineage>
</organism>
<accession>A0A382NXM6</accession>
<name>A0A382NXM6_9ZZZZ</name>
<dbReference type="PANTHER" id="PTHR11130:SF0">
    <property type="entry name" value="GLUTATHIONE SYNTHETASE"/>
    <property type="match status" value="1"/>
</dbReference>
<dbReference type="EMBL" id="UINC01102580">
    <property type="protein sequence ID" value="SVC64311.1"/>
    <property type="molecule type" value="Genomic_DNA"/>
</dbReference>
<dbReference type="AlphaFoldDB" id="A0A382NXM6"/>
<dbReference type="GO" id="GO:0043295">
    <property type="term" value="F:glutathione binding"/>
    <property type="evidence" value="ECO:0007669"/>
    <property type="project" value="TreeGrafter"/>
</dbReference>
<feature type="non-terminal residue" evidence="1">
    <location>
        <position position="153"/>
    </location>
</feature>
<dbReference type="GO" id="GO:0005524">
    <property type="term" value="F:ATP binding"/>
    <property type="evidence" value="ECO:0007669"/>
    <property type="project" value="InterPro"/>
</dbReference>
<dbReference type="PANTHER" id="PTHR11130">
    <property type="entry name" value="GLUTATHIONE SYNTHETASE"/>
    <property type="match status" value="1"/>
</dbReference>
<reference evidence="1" key="1">
    <citation type="submission" date="2018-05" db="EMBL/GenBank/DDBJ databases">
        <authorList>
            <person name="Lanie J.A."/>
            <person name="Ng W.-L."/>
            <person name="Kazmierczak K.M."/>
            <person name="Andrzejewski T.M."/>
            <person name="Davidsen T.M."/>
            <person name="Wayne K.J."/>
            <person name="Tettelin H."/>
            <person name="Glass J.I."/>
            <person name="Rusch D."/>
            <person name="Podicherti R."/>
            <person name="Tsui H.-C.T."/>
            <person name="Winkler M.E."/>
        </authorList>
    </citation>
    <scope>NUCLEOTIDE SEQUENCE</scope>
</reference>
<dbReference type="Gene3D" id="3.30.470.20">
    <property type="entry name" value="ATP-grasp fold, B domain"/>
    <property type="match status" value="1"/>
</dbReference>
<dbReference type="SUPFAM" id="SSF56059">
    <property type="entry name" value="Glutathione synthetase ATP-binding domain-like"/>
    <property type="match status" value="1"/>
</dbReference>
<sequence length="153" mass="17449">MQTQEQKDLIQNAIEQAKLHGILKYLPEGELTHAPFSLSPYTMTESVFEEMAELTVPFSELMIRVSRNTDFLAHHLEPIAAIDPFLKMLLDCRSKEITQSKQLLVHRNDFFIANVKQYNDKQNSPTANKITEGAVLRQVELNTVSASFPFLIT</sequence>
<protein>
    <submittedName>
        <fullName evidence="1">Uncharacterized protein</fullName>
    </submittedName>
</protein>
<evidence type="ECO:0000313" key="1">
    <source>
        <dbReference type="EMBL" id="SVC64311.1"/>
    </source>
</evidence>
<gene>
    <name evidence="1" type="ORF">METZ01_LOCUS317165</name>
</gene>
<dbReference type="Pfam" id="PF03917">
    <property type="entry name" value="GSH_synth_ATP"/>
    <property type="match status" value="1"/>
</dbReference>
<dbReference type="InterPro" id="IPR005615">
    <property type="entry name" value="Glutathione_synthase"/>
</dbReference>
<dbReference type="GO" id="GO:0005829">
    <property type="term" value="C:cytosol"/>
    <property type="evidence" value="ECO:0007669"/>
    <property type="project" value="TreeGrafter"/>
</dbReference>
<dbReference type="GO" id="GO:0004363">
    <property type="term" value="F:glutathione synthase activity"/>
    <property type="evidence" value="ECO:0007669"/>
    <property type="project" value="InterPro"/>
</dbReference>